<dbReference type="GeneID" id="85349329"/>
<keyword evidence="2" id="KW-1185">Reference proteome</keyword>
<reference evidence="1" key="1">
    <citation type="submission" date="2023-06" db="EMBL/GenBank/DDBJ databases">
        <authorList>
            <consortium name="Lawrence Berkeley National Laboratory"/>
            <person name="Ahrendt S."/>
            <person name="Sahu N."/>
            <person name="Indic B."/>
            <person name="Wong-Bajracharya J."/>
            <person name="Merenyi Z."/>
            <person name="Ke H.-M."/>
            <person name="Monk M."/>
            <person name="Kocsube S."/>
            <person name="Drula E."/>
            <person name="Lipzen A."/>
            <person name="Balint B."/>
            <person name="Henrissat B."/>
            <person name="Andreopoulos B."/>
            <person name="Martin F.M."/>
            <person name="Harder C.B."/>
            <person name="Rigling D."/>
            <person name="Ford K.L."/>
            <person name="Foster G.D."/>
            <person name="Pangilinan J."/>
            <person name="Papanicolaou A."/>
            <person name="Barry K."/>
            <person name="LaButti K."/>
            <person name="Viragh M."/>
            <person name="Koriabine M."/>
            <person name="Yan M."/>
            <person name="Riley R."/>
            <person name="Champramary S."/>
            <person name="Plett K.L."/>
            <person name="Tsai I.J."/>
            <person name="Slot J."/>
            <person name="Sipos G."/>
            <person name="Plett J."/>
            <person name="Nagy L.G."/>
            <person name="Grigoriev I.V."/>
        </authorList>
    </citation>
    <scope>NUCLEOTIDE SEQUENCE</scope>
    <source>
        <strain evidence="1">CCBAS 213</strain>
    </source>
</reference>
<comment type="caution">
    <text evidence="1">The sequence shown here is derived from an EMBL/GenBank/DDBJ whole genome shotgun (WGS) entry which is preliminary data.</text>
</comment>
<evidence type="ECO:0008006" key="3">
    <source>
        <dbReference type="Google" id="ProtNLM"/>
    </source>
</evidence>
<evidence type="ECO:0000313" key="1">
    <source>
        <dbReference type="EMBL" id="KAK0463470.1"/>
    </source>
</evidence>
<proteinExistence type="predicted"/>
<sequence length="388" mass="42865">MACIYSKQVPQELIDKIVNELHEHRKSLESCSSVCRAFRSPAEAILFRQVSLNGYDNPIFRLSQTTPRVLDCVREVTIHESVETRPNADAVAVAKAVAAFVNLNTVKITGMTWVPGSYRIPAEVMSAFATLPIRTLVLDEVIFRYIIQFSSFMDTFSGVEDITLKHVYCHLVSKNDNPPTSSRTNDIHSLHLSVNEISSNVLRMVADGRLGSLAKLKSLTYEGHPKGKEVPPLLTLVQNPSLQYLRVTGDIPAANLSHIETLAIYLTKEANTQEFRISLGLWMDSLACGEVLSLKKITIRLSLGHQISANDAKKWAELDNVILASRFPELVSFRVILKANAGIDAEQTKELILSHCPTLCTLNVFTVGMEGSPEPLDDGGSEDDDSDC</sequence>
<protein>
    <recommendedName>
        <fullName evidence="3">F-box domain-containing protein</fullName>
    </recommendedName>
</protein>
<dbReference type="RefSeq" id="XP_060334780.1">
    <property type="nucleotide sequence ID" value="XM_060465781.1"/>
</dbReference>
<evidence type="ECO:0000313" key="2">
    <source>
        <dbReference type="Proteomes" id="UP001175211"/>
    </source>
</evidence>
<name>A0AA39TZ02_ARMTA</name>
<accession>A0AA39TZ02</accession>
<gene>
    <name evidence="1" type="ORF">EV420DRAFT_1090135</name>
</gene>
<organism evidence="1 2">
    <name type="scientific">Armillaria tabescens</name>
    <name type="common">Ringless honey mushroom</name>
    <name type="synonym">Agaricus tabescens</name>
    <dbReference type="NCBI Taxonomy" id="1929756"/>
    <lineage>
        <taxon>Eukaryota</taxon>
        <taxon>Fungi</taxon>
        <taxon>Dikarya</taxon>
        <taxon>Basidiomycota</taxon>
        <taxon>Agaricomycotina</taxon>
        <taxon>Agaricomycetes</taxon>
        <taxon>Agaricomycetidae</taxon>
        <taxon>Agaricales</taxon>
        <taxon>Marasmiineae</taxon>
        <taxon>Physalacriaceae</taxon>
        <taxon>Desarmillaria</taxon>
    </lineage>
</organism>
<dbReference type="Proteomes" id="UP001175211">
    <property type="component" value="Unassembled WGS sequence"/>
</dbReference>
<dbReference type="EMBL" id="JAUEPS010000007">
    <property type="protein sequence ID" value="KAK0463470.1"/>
    <property type="molecule type" value="Genomic_DNA"/>
</dbReference>
<dbReference type="AlphaFoldDB" id="A0AA39TZ02"/>